<name>A0A396HJA2_MEDTR</name>
<dbReference type="EC" id="2.7.7.49" evidence="1"/>
<reference evidence="1" key="1">
    <citation type="journal article" date="2018" name="Nat. Plants">
        <title>Whole-genome landscape of Medicago truncatula symbiotic genes.</title>
        <authorList>
            <person name="Pecrix Y."/>
            <person name="Gamas P."/>
            <person name="Carrere S."/>
        </authorList>
    </citation>
    <scope>NUCLEOTIDE SEQUENCE</scope>
    <source>
        <tissue evidence="1">Leaves</tissue>
    </source>
</reference>
<comment type="caution">
    <text evidence="1">The sequence shown here is derived from an EMBL/GenBank/DDBJ whole genome shotgun (WGS) entry which is preliminary data.</text>
</comment>
<organism evidence="1">
    <name type="scientific">Medicago truncatula</name>
    <name type="common">Barrel medic</name>
    <name type="synonym">Medicago tribuloides</name>
    <dbReference type="NCBI Taxonomy" id="3880"/>
    <lineage>
        <taxon>Eukaryota</taxon>
        <taxon>Viridiplantae</taxon>
        <taxon>Streptophyta</taxon>
        <taxon>Embryophyta</taxon>
        <taxon>Tracheophyta</taxon>
        <taxon>Spermatophyta</taxon>
        <taxon>Magnoliopsida</taxon>
        <taxon>eudicotyledons</taxon>
        <taxon>Gunneridae</taxon>
        <taxon>Pentapetalae</taxon>
        <taxon>rosids</taxon>
        <taxon>fabids</taxon>
        <taxon>Fabales</taxon>
        <taxon>Fabaceae</taxon>
        <taxon>Papilionoideae</taxon>
        <taxon>50 kb inversion clade</taxon>
        <taxon>NPAAA clade</taxon>
        <taxon>Hologalegina</taxon>
        <taxon>IRL clade</taxon>
        <taxon>Trifolieae</taxon>
        <taxon>Medicago</taxon>
    </lineage>
</organism>
<gene>
    <name evidence="1" type="ORF">MtrunA17_Chr6g0467561</name>
</gene>
<dbReference type="PANTHER" id="PTHR11439">
    <property type="entry name" value="GAG-POL-RELATED RETROTRANSPOSON"/>
    <property type="match status" value="1"/>
</dbReference>
<dbReference type="Proteomes" id="UP000265566">
    <property type="component" value="Chromosome 6"/>
</dbReference>
<dbReference type="AlphaFoldDB" id="A0A396HJA2"/>
<dbReference type="GO" id="GO:0003964">
    <property type="term" value="F:RNA-directed DNA polymerase activity"/>
    <property type="evidence" value="ECO:0007669"/>
    <property type="project" value="UniProtKB-KW"/>
</dbReference>
<sequence length="93" mass="11074">MESATCELQWLLYLLRDLHVQCVKLPVLYCYNQSIMHIAANLVFHERTKHLETDCHIVREKLQARLFKLLPVTTHDKLPDFFTKSLFPQPFTF</sequence>
<dbReference type="CDD" id="cd09272">
    <property type="entry name" value="RNase_HI_RT_Ty1"/>
    <property type="match status" value="1"/>
</dbReference>
<dbReference type="PANTHER" id="PTHR11439:SF498">
    <property type="entry name" value="DNAK FAMILY PROTEIN"/>
    <property type="match status" value="1"/>
</dbReference>
<keyword evidence="1" id="KW-0695">RNA-directed DNA polymerase</keyword>
<keyword evidence="1" id="KW-0548">Nucleotidyltransferase</keyword>
<dbReference type="Gramene" id="rna35771">
    <property type="protein sequence ID" value="RHN51345.1"/>
    <property type="gene ID" value="gene35771"/>
</dbReference>
<proteinExistence type="predicted"/>
<dbReference type="EMBL" id="PSQE01000006">
    <property type="protein sequence ID" value="RHN51345.1"/>
    <property type="molecule type" value="Genomic_DNA"/>
</dbReference>
<accession>A0A396HJA2</accession>
<keyword evidence="1" id="KW-0808">Transferase</keyword>
<evidence type="ECO:0000313" key="1">
    <source>
        <dbReference type="EMBL" id="RHN51345.1"/>
    </source>
</evidence>
<protein>
    <submittedName>
        <fullName evidence="1">Putative RNA-directed DNA polymerase</fullName>
        <ecNumber evidence="1">2.7.7.49</ecNumber>
    </submittedName>
</protein>